<proteinExistence type="predicted"/>
<accession>A0AC60PHZ7</accession>
<comment type="caution">
    <text evidence="1">The sequence shown here is derived from an EMBL/GenBank/DDBJ whole genome shotgun (WGS) entry which is preliminary data.</text>
</comment>
<dbReference type="EMBL" id="JABSTQ010010539">
    <property type="protein sequence ID" value="KAG0420134.1"/>
    <property type="molecule type" value="Genomic_DNA"/>
</dbReference>
<name>A0AC60PHZ7_IXOPE</name>
<evidence type="ECO:0000313" key="1">
    <source>
        <dbReference type="EMBL" id="KAG0420134.1"/>
    </source>
</evidence>
<evidence type="ECO:0000313" key="2">
    <source>
        <dbReference type="Proteomes" id="UP000805193"/>
    </source>
</evidence>
<reference evidence="1 2" key="1">
    <citation type="journal article" date="2020" name="Cell">
        <title>Large-Scale Comparative Analyses of Tick Genomes Elucidate Their Genetic Diversity and Vector Capacities.</title>
        <authorList>
            <consortium name="Tick Genome and Microbiome Consortium (TIGMIC)"/>
            <person name="Jia N."/>
            <person name="Wang J."/>
            <person name="Shi W."/>
            <person name="Du L."/>
            <person name="Sun Y."/>
            <person name="Zhan W."/>
            <person name="Jiang J.F."/>
            <person name="Wang Q."/>
            <person name="Zhang B."/>
            <person name="Ji P."/>
            <person name="Bell-Sakyi L."/>
            <person name="Cui X.M."/>
            <person name="Yuan T.T."/>
            <person name="Jiang B.G."/>
            <person name="Yang W.F."/>
            <person name="Lam T.T."/>
            <person name="Chang Q.C."/>
            <person name="Ding S.J."/>
            <person name="Wang X.J."/>
            <person name="Zhu J.G."/>
            <person name="Ruan X.D."/>
            <person name="Zhao L."/>
            <person name="Wei J.T."/>
            <person name="Ye R.Z."/>
            <person name="Que T.C."/>
            <person name="Du C.H."/>
            <person name="Zhou Y.H."/>
            <person name="Cheng J.X."/>
            <person name="Dai P.F."/>
            <person name="Guo W.B."/>
            <person name="Han X.H."/>
            <person name="Huang E.J."/>
            <person name="Li L.F."/>
            <person name="Wei W."/>
            <person name="Gao Y.C."/>
            <person name="Liu J.Z."/>
            <person name="Shao H.Z."/>
            <person name="Wang X."/>
            <person name="Wang C.C."/>
            <person name="Yang T.C."/>
            <person name="Huo Q.B."/>
            <person name="Li W."/>
            <person name="Chen H.Y."/>
            <person name="Chen S.E."/>
            <person name="Zhou L.G."/>
            <person name="Ni X.B."/>
            <person name="Tian J.H."/>
            <person name="Sheng Y."/>
            <person name="Liu T."/>
            <person name="Pan Y.S."/>
            <person name="Xia L.Y."/>
            <person name="Li J."/>
            <person name="Zhao F."/>
            <person name="Cao W.C."/>
        </authorList>
    </citation>
    <scope>NUCLEOTIDE SEQUENCE [LARGE SCALE GENOMIC DNA]</scope>
    <source>
        <strain evidence="1">Iper-2018</strain>
    </source>
</reference>
<dbReference type="Proteomes" id="UP000805193">
    <property type="component" value="Unassembled WGS sequence"/>
</dbReference>
<protein>
    <submittedName>
        <fullName evidence="1">Uncharacterized protein</fullName>
    </submittedName>
</protein>
<keyword evidence="2" id="KW-1185">Reference proteome</keyword>
<gene>
    <name evidence="1" type="ORF">HPB47_003665</name>
</gene>
<sequence length="184" mass="20780">MREDPEARRVRLEADALQTAVAESMDLFQAEEEADGILGIKDIADYLRSKKSRFWHVIESNNRLIVVHLVDDEAPWIKYSIVVNTDLHLTFHVGKTATKRLGSSLQIPAGVNSKEALIKLLESIEMWDDSVSTRDADEDIFETIHLLLGQLSTTPAEDKVHAIQFLSEQLARRRRSRGVTLSTS</sequence>
<organism evidence="1 2">
    <name type="scientific">Ixodes persulcatus</name>
    <name type="common">Taiga tick</name>
    <dbReference type="NCBI Taxonomy" id="34615"/>
    <lineage>
        <taxon>Eukaryota</taxon>
        <taxon>Metazoa</taxon>
        <taxon>Ecdysozoa</taxon>
        <taxon>Arthropoda</taxon>
        <taxon>Chelicerata</taxon>
        <taxon>Arachnida</taxon>
        <taxon>Acari</taxon>
        <taxon>Parasitiformes</taxon>
        <taxon>Ixodida</taxon>
        <taxon>Ixodoidea</taxon>
        <taxon>Ixodidae</taxon>
        <taxon>Ixodinae</taxon>
        <taxon>Ixodes</taxon>
    </lineage>
</organism>